<dbReference type="RefSeq" id="WP_354368534.1">
    <property type="nucleotide sequence ID" value="NZ_JBEPMA010000008.1"/>
</dbReference>
<evidence type="ECO:0000313" key="2">
    <source>
        <dbReference type="Proteomes" id="UP001549162"/>
    </source>
</evidence>
<proteinExistence type="predicted"/>
<gene>
    <name evidence="1" type="ORF">ABID14_001410</name>
</gene>
<evidence type="ECO:0000313" key="1">
    <source>
        <dbReference type="EMBL" id="MET3617776.1"/>
    </source>
</evidence>
<keyword evidence="2" id="KW-1185">Reference proteome</keyword>
<organism evidence="1 2">
    <name type="scientific">Peptoniphilus olsenii</name>
    <dbReference type="NCBI Taxonomy" id="411570"/>
    <lineage>
        <taxon>Bacteria</taxon>
        <taxon>Bacillati</taxon>
        <taxon>Bacillota</taxon>
        <taxon>Tissierellia</taxon>
        <taxon>Tissierellales</taxon>
        <taxon>Peptoniphilaceae</taxon>
        <taxon>Peptoniphilus</taxon>
    </lineage>
</organism>
<sequence>MNNEIDKKELKSLYEEIINRYIDKYSLSYFSKVDYENVTAKYENGHPTFDIPFIEIGDLQVIRLKFVIIDDNKLELVLGKGNMLRTKINYEPGEYKINLKQLAENIYANIEPKTNLLTPINEVIPKRDEYYSSINDGYDKHDDDFENIVYKRAGSRTRSE</sequence>
<accession>A0ABV2JAH4</accession>
<protein>
    <submittedName>
        <fullName evidence="1">Uncharacterized protein</fullName>
    </submittedName>
</protein>
<reference evidence="1 2" key="1">
    <citation type="submission" date="2024-06" db="EMBL/GenBank/DDBJ databases">
        <title>Genomic Encyclopedia of Type Strains, Phase IV (KMG-IV): sequencing the most valuable type-strain genomes for metagenomic binning, comparative biology and taxonomic classification.</title>
        <authorList>
            <person name="Goeker M."/>
        </authorList>
    </citation>
    <scope>NUCLEOTIDE SEQUENCE [LARGE SCALE GENOMIC DNA]</scope>
    <source>
        <strain evidence="1 2">DSM 21460</strain>
    </source>
</reference>
<dbReference type="EMBL" id="JBEPMA010000008">
    <property type="protein sequence ID" value="MET3617776.1"/>
    <property type="molecule type" value="Genomic_DNA"/>
</dbReference>
<comment type="caution">
    <text evidence="1">The sequence shown here is derived from an EMBL/GenBank/DDBJ whole genome shotgun (WGS) entry which is preliminary data.</text>
</comment>
<name>A0ABV2JAH4_9FIRM</name>
<dbReference type="Proteomes" id="UP001549162">
    <property type="component" value="Unassembled WGS sequence"/>
</dbReference>